<feature type="region of interest" description="Disordered" evidence="1">
    <location>
        <begin position="102"/>
        <end position="161"/>
    </location>
</feature>
<reference evidence="3" key="2">
    <citation type="submission" date="2020-10" db="UniProtKB">
        <authorList>
            <consortium name="WormBaseParasite"/>
        </authorList>
    </citation>
    <scope>IDENTIFICATION</scope>
</reference>
<proteinExistence type="predicted"/>
<dbReference type="AlphaFoldDB" id="A0A7E4VK18"/>
<reference evidence="2" key="1">
    <citation type="journal article" date="2013" name="Genetics">
        <title>The draft genome and transcriptome of Panagrellus redivivus are shaped by the harsh demands of a free-living lifestyle.</title>
        <authorList>
            <person name="Srinivasan J."/>
            <person name="Dillman A.R."/>
            <person name="Macchietto M.G."/>
            <person name="Heikkinen L."/>
            <person name="Lakso M."/>
            <person name="Fracchia K.M."/>
            <person name="Antoshechkin I."/>
            <person name="Mortazavi A."/>
            <person name="Wong G."/>
            <person name="Sternberg P.W."/>
        </authorList>
    </citation>
    <scope>NUCLEOTIDE SEQUENCE [LARGE SCALE GENOMIC DNA]</scope>
    <source>
        <strain evidence="2">MT8872</strain>
    </source>
</reference>
<evidence type="ECO:0000313" key="3">
    <source>
        <dbReference type="WBParaSite" id="Pan_g21483.t1"/>
    </source>
</evidence>
<sequence>MDNSDVSRKGTMKRRIFVGEDKHRPRAQRFNETRARAQKSRQTIHLLKRSNQMGHDLDSESMAANGNDVQHTCAADMAIRPSFAIGRNAYYWASSMAEQEEKQREAARKAAAGTASNADPSESQKRLTPSRHGIPTPATSPRTNLTTSPEPIPETSPTAPLMEYRMPSGIATVSTVPNTFSVEKNAHPMGHFMYAELSQVDGSEFTHILAVTSQKRSVYSVNLPTNAQIMCFHVHPTLPCHSTNDCTCETLMAYTKGQKRLLLRRRRPNLINSS</sequence>
<protein>
    <submittedName>
        <fullName evidence="3">Miff domain-containing protein</fullName>
    </submittedName>
</protein>
<evidence type="ECO:0000256" key="1">
    <source>
        <dbReference type="SAM" id="MobiDB-lite"/>
    </source>
</evidence>
<accession>A0A7E4VK18</accession>
<dbReference type="WBParaSite" id="Pan_g21483.t1">
    <property type="protein sequence ID" value="Pan_g21483.t1"/>
    <property type="gene ID" value="Pan_g21483"/>
</dbReference>
<feature type="compositionally biased region" description="Low complexity" evidence="1">
    <location>
        <begin position="146"/>
        <end position="158"/>
    </location>
</feature>
<keyword evidence="2" id="KW-1185">Reference proteome</keyword>
<evidence type="ECO:0000313" key="2">
    <source>
        <dbReference type="Proteomes" id="UP000492821"/>
    </source>
</evidence>
<dbReference type="Proteomes" id="UP000492821">
    <property type="component" value="Unassembled WGS sequence"/>
</dbReference>
<organism evidence="2 3">
    <name type="scientific">Panagrellus redivivus</name>
    <name type="common">Microworm</name>
    <dbReference type="NCBI Taxonomy" id="6233"/>
    <lineage>
        <taxon>Eukaryota</taxon>
        <taxon>Metazoa</taxon>
        <taxon>Ecdysozoa</taxon>
        <taxon>Nematoda</taxon>
        <taxon>Chromadorea</taxon>
        <taxon>Rhabditida</taxon>
        <taxon>Tylenchina</taxon>
        <taxon>Panagrolaimomorpha</taxon>
        <taxon>Panagrolaimoidea</taxon>
        <taxon>Panagrolaimidae</taxon>
        <taxon>Panagrellus</taxon>
    </lineage>
</organism>
<name>A0A7E4VK18_PANRE</name>